<feature type="region of interest" description="Disordered" evidence="2">
    <location>
        <begin position="16"/>
        <end position="59"/>
    </location>
</feature>
<protein>
    <submittedName>
        <fullName evidence="3">Uncharacterized protein</fullName>
    </submittedName>
</protein>
<feature type="compositionally biased region" description="Polar residues" evidence="2">
    <location>
        <begin position="94"/>
        <end position="114"/>
    </location>
</feature>
<feature type="region of interest" description="Disordered" evidence="2">
    <location>
        <begin position="472"/>
        <end position="524"/>
    </location>
</feature>
<feature type="compositionally biased region" description="Basic and acidic residues" evidence="2">
    <location>
        <begin position="72"/>
        <end position="85"/>
    </location>
</feature>
<feature type="compositionally biased region" description="Polar residues" evidence="2">
    <location>
        <begin position="483"/>
        <end position="495"/>
    </location>
</feature>
<dbReference type="STRING" id="1353009.A0A1Y2IIM0"/>
<feature type="region of interest" description="Disordered" evidence="2">
    <location>
        <begin position="395"/>
        <end position="446"/>
    </location>
</feature>
<feature type="compositionally biased region" description="Pro residues" evidence="2">
    <location>
        <begin position="49"/>
        <end position="59"/>
    </location>
</feature>
<feature type="binding site" evidence="1">
    <location>
        <position position="360"/>
    </location>
    <ligand>
        <name>ATP</name>
        <dbReference type="ChEBI" id="CHEBI:30616"/>
    </ligand>
</feature>
<accession>A0A1Y2IIM0</accession>
<dbReference type="GO" id="GO:0005524">
    <property type="term" value="F:ATP binding"/>
    <property type="evidence" value="ECO:0007669"/>
    <property type="project" value="UniProtKB-UniRule"/>
</dbReference>
<keyword evidence="4" id="KW-1185">Reference proteome</keyword>
<dbReference type="Proteomes" id="UP000193067">
    <property type="component" value="Unassembled WGS sequence"/>
</dbReference>
<dbReference type="EMBL" id="KZ084114">
    <property type="protein sequence ID" value="OSD01009.1"/>
    <property type="molecule type" value="Genomic_DNA"/>
</dbReference>
<organism evidence="3 4">
    <name type="scientific">Trametes coccinea (strain BRFM310)</name>
    <name type="common">Pycnoporus coccineus</name>
    <dbReference type="NCBI Taxonomy" id="1353009"/>
    <lineage>
        <taxon>Eukaryota</taxon>
        <taxon>Fungi</taxon>
        <taxon>Dikarya</taxon>
        <taxon>Basidiomycota</taxon>
        <taxon>Agaricomycotina</taxon>
        <taxon>Agaricomycetes</taxon>
        <taxon>Polyporales</taxon>
        <taxon>Polyporaceae</taxon>
        <taxon>Trametes</taxon>
    </lineage>
</organism>
<feature type="region of interest" description="Disordered" evidence="2">
    <location>
        <begin position="196"/>
        <end position="221"/>
    </location>
</feature>
<feature type="region of interest" description="Disordered" evidence="2">
    <location>
        <begin position="72"/>
        <end position="136"/>
    </location>
</feature>
<dbReference type="AlphaFoldDB" id="A0A1Y2IIM0"/>
<dbReference type="PROSITE" id="PS00107">
    <property type="entry name" value="PROTEIN_KINASE_ATP"/>
    <property type="match status" value="1"/>
</dbReference>
<gene>
    <name evidence="3" type="ORF">PYCCODRAFT_1468958</name>
</gene>
<evidence type="ECO:0000256" key="1">
    <source>
        <dbReference type="PROSITE-ProRule" id="PRU10141"/>
    </source>
</evidence>
<reference evidence="3 4" key="1">
    <citation type="journal article" date="2015" name="Biotechnol. Biofuels">
        <title>Enhanced degradation of softwood versus hardwood by the white-rot fungus Pycnoporus coccineus.</title>
        <authorList>
            <person name="Couturier M."/>
            <person name="Navarro D."/>
            <person name="Chevret D."/>
            <person name="Henrissat B."/>
            <person name="Piumi F."/>
            <person name="Ruiz-Duenas F.J."/>
            <person name="Martinez A.T."/>
            <person name="Grigoriev I.V."/>
            <person name="Riley R."/>
            <person name="Lipzen A."/>
            <person name="Berrin J.G."/>
            <person name="Master E.R."/>
            <person name="Rosso M.N."/>
        </authorList>
    </citation>
    <scope>NUCLEOTIDE SEQUENCE [LARGE SCALE GENOMIC DNA]</scope>
    <source>
        <strain evidence="3 4">BRFM310</strain>
    </source>
</reference>
<proteinExistence type="predicted"/>
<dbReference type="InterPro" id="IPR017441">
    <property type="entry name" value="Protein_kinase_ATP_BS"/>
</dbReference>
<feature type="compositionally biased region" description="Polar residues" evidence="2">
    <location>
        <begin position="34"/>
        <end position="44"/>
    </location>
</feature>
<evidence type="ECO:0000256" key="2">
    <source>
        <dbReference type="SAM" id="MobiDB-lite"/>
    </source>
</evidence>
<keyword evidence="1" id="KW-0547">Nucleotide-binding</keyword>
<evidence type="ECO:0000313" key="3">
    <source>
        <dbReference type="EMBL" id="OSD01009.1"/>
    </source>
</evidence>
<sequence length="680" mass="73591">MADPTTLLATHTINSGAVPSVTPVTDKVDPDALISTSTSVQANEAKSEPPIPNFEPQPPSLTFIVDLAIQDRDDDVRHATEKKNNSDSLESELQPDSSSELYTATEMSGVQSTLIAGPPSPSLSREGAGSPSPFVMFDQTESESVSMPTEITYPPGLTETHPSNATPPPLAPGETSVALAAENAPFPMNDAVYDPVAAPSDDALQTPETPRAEPAPHQGPEAGPYVLDEIFEMDLSIFETYDPALYSLANIRPLDVSIPESVFPEKLLVHDPTHLTNTLGRSEALLRLDTPVTYVRIFPKPTDSDKPVDAAKHGGRVAHLYLNNSNHLGTGSHSTVYRAPMELRLDPSSPARSRVSVAVKLADPECDAHGMLWQEARMYNAFPKDLMEDTVRTVEVPKDSGPTENSEEVQIPHTPMSQSGNISPAGESQAEGEETSQIADVPQHADVPGMNIVGVADAGEENVRALQPLQDSELEDATPCDVAQTQTAASETSNAVDGCASATQDDAAPPAESTSASAPAPSNAAVQRNEALPAIVPKFFGFYAPLLPNGTVFTRTHEPEDGRTCCCRVSRWPTPILLVEECGKPIQVANLTREQREQIYHFYERLHEADFVQCSSYPRNMLVQPGPLSAPREQRSMDSPSFRIIDFGRGEALSLGCRESWFSDWKSDEEYRAKRELQLL</sequence>
<feature type="compositionally biased region" description="Low complexity" evidence="2">
    <location>
        <begin position="507"/>
        <end position="524"/>
    </location>
</feature>
<name>A0A1Y2IIM0_TRAC3</name>
<dbReference type="OrthoDB" id="5327923at2759"/>
<evidence type="ECO:0000313" key="4">
    <source>
        <dbReference type="Proteomes" id="UP000193067"/>
    </source>
</evidence>
<keyword evidence="1" id="KW-0067">ATP-binding</keyword>